<name>A0ABM0GZB7_SACKO</name>
<evidence type="ECO:0000256" key="5">
    <source>
        <dbReference type="ARBA" id="ARBA00022729"/>
    </source>
</evidence>
<evidence type="ECO:0000256" key="7">
    <source>
        <dbReference type="PROSITE-ProRule" id="PRU00607"/>
    </source>
</evidence>
<reference evidence="10" key="1">
    <citation type="submission" date="2025-08" db="UniProtKB">
        <authorList>
            <consortium name="RefSeq"/>
        </authorList>
    </citation>
    <scope>IDENTIFICATION</scope>
    <source>
        <tissue evidence="10">Testes</tissue>
    </source>
</reference>
<feature type="active site" description="Nucleophile" evidence="7">
    <location>
        <position position="138"/>
    </location>
</feature>
<evidence type="ECO:0000313" key="10">
    <source>
        <dbReference type="RefSeq" id="XP_002740732.1"/>
    </source>
</evidence>
<dbReference type="PROSITE" id="PS51273">
    <property type="entry name" value="GATASE_TYPE_1"/>
    <property type="match status" value="1"/>
</dbReference>
<dbReference type="Pfam" id="PF07722">
    <property type="entry name" value="Peptidase_C26"/>
    <property type="match status" value="1"/>
</dbReference>
<protein>
    <recommendedName>
        <fullName evidence="3 7">folate gamma-glutamyl hydrolase</fullName>
        <ecNumber evidence="3 7">3.4.19.9</ecNumber>
    </recommendedName>
</protein>
<evidence type="ECO:0000256" key="8">
    <source>
        <dbReference type="SAM" id="SignalP"/>
    </source>
</evidence>
<evidence type="ECO:0000256" key="2">
    <source>
        <dbReference type="ARBA" id="ARBA00011083"/>
    </source>
</evidence>
<dbReference type="InterPro" id="IPR015527">
    <property type="entry name" value="Pept_C26_g-glut_hydrolase"/>
</dbReference>
<feature type="chain" id="PRO_5046373637" description="folate gamma-glutamyl hydrolase" evidence="8">
    <location>
        <begin position="35"/>
        <end position="324"/>
    </location>
</feature>
<accession>A0ABM0GZB7</accession>
<dbReference type="Gene3D" id="3.40.50.880">
    <property type="match status" value="1"/>
</dbReference>
<organism evidence="9 10">
    <name type="scientific">Saccoglossus kowalevskii</name>
    <name type="common">Acorn worm</name>
    <dbReference type="NCBI Taxonomy" id="10224"/>
    <lineage>
        <taxon>Eukaryota</taxon>
        <taxon>Metazoa</taxon>
        <taxon>Hemichordata</taxon>
        <taxon>Enteropneusta</taxon>
        <taxon>Harrimaniidae</taxon>
        <taxon>Saccoglossus</taxon>
    </lineage>
</organism>
<evidence type="ECO:0000256" key="4">
    <source>
        <dbReference type="ARBA" id="ARBA00022525"/>
    </source>
</evidence>
<keyword evidence="9" id="KW-1185">Reference proteome</keyword>
<dbReference type="SUPFAM" id="SSF52317">
    <property type="entry name" value="Class I glutamine amidotransferase-like"/>
    <property type="match status" value="1"/>
</dbReference>
<evidence type="ECO:0000256" key="1">
    <source>
        <dbReference type="ARBA" id="ARBA00004239"/>
    </source>
</evidence>
<evidence type="ECO:0000256" key="3">
    <source>
        <dbReference type="ARBA" id="ARBA00012886"/>
    </source>
</evidence>
<sequence>MIPTRGCRMSPISNYKCLVCVAVVCVVFTESIEAQTTRPIIGILSQKSYDQLAKYGPSYIAASYVKFLESGGARAVLIPVNQTNDYYTNLFNSINGILFPGGTQYVDDSSYGTAGQILYNLAIKANDGGDFFPLWGTCLGHELLTYVTAGKNLLANTNAHDVLYPVHFTKDFRSSRLFRLMPDKMVNILANQNITYNHHRFGLTPQNYTKNEKLRNFYQIISTSKDEDGLEFISIMEAYKYPFYGVQWHPEKNNFEWMRTQNVNHSEDAVLISEYLANFFVEEARKSSHKFSSTAEELAALSYSYTPIYTGKNTNFQQCYFLSD</sequence>
<dbReference type="Proteomes" id="UP000694865">
    <property type="component" value="Unplaced"/>
</dbReference>
<keyword evidence="5 8" id="KW-0732">Signal</keyword>
<evidence type="ECO:0000256" key="6">
    <source>
        <dbReference type="ARBA" id="ARBA00022801"/>
    </source>
</evidence>
<dbReference type="PROSITE" id="PS51275">
    <property type="entry name" value="PEPTIDASE_C26_GGH"/>
    <property type="match status" value="1"/>
</dbReference>
<gene>
    <name evidence="10" type="primary">LOC100376948</name>
</gene>
<dbReference type="RefSeq" id="XP_002740732.1">
    <property type="nucleotide sequence ID" value="XM_002740686.2"/>
</dbReference>
<comment type="similarity">
    <text evidence="2">Belongs to the peptidase C26 family.</text>
</comment>
<keyword evidence="6 7" id="KW-0378">Hydrolase</keyword>
<comment type="catalytic activity">
    <reaction evidence="7">
        <text>(6S)-5,6,7,8-tetrahydrofolyl-(gamma-L-Glu)(n) + (n-1) H2O = (6S)-5,6,7,8-tetrahydrofolate + (n-1) L-glutamate</text>
        <dbReference type="Rhea" id="RHEA:56784"/>
        <dbReference type="Rhea" id="RHEA-COMP:14738"/>
        <dbReference type="ChEBI" id="CHEBI:15377"/>
        <dbReference type="ChEBI" id="CHEBI:29985"/>
        <dbReference type="ChEBI" id="CHEBI:57453"/>
        <dbReference type="ChEBI" id="CHEBI:141005"/>
        <dbReference type="EC" id="3.4.19.9"/>
    </reaction>
</comment>
<dbReference type="PANTHER" id="PTHR11315">
    <property type="entry name" value="PROTEASE FAMILY C26 GAMMA-GLUTAMYL HYDROLASE"/>
    <property type="match status" value="1"/>
</dbReference>
<proteinExistence type="inferred from homology"/>
<dbReference type="InterPro" id="IPR011697">
    <property type="entry name" value="Peptidase_C26"/>
</dbReference>
<dbReference type="GeneID" id="100376948"/>
<feature type="signal peptide" evidence="8">
    <location>
        <begin position="1"/>
        <end position="34"/>
    </location>
</feature>
<comment type="subcellular location">
    <subcellularLocation>
        <location evidence="1">Secreted</location>
        <location evidence="1">Extracellular space</location>
    </subcellularLocation>
</comment>
<evidence type="ECO:0000313" key="9">
    <source>
        <dbReference type="Proteomes" id="UP000694865"/>
    </source>
</evidence>
<feature type="active site" evidence="7">
    <location>
        <position position="249"/>
    </location>
</feature>
<dbReference type="PANTHER" id="PTHR11315:SF0">
    <property type="entry name" value="FOLATE GAMMA-GLUTAMYL HYDROLASE"/>
    <property type="match status" value="1"/>
</dbReference>
<keyword evidence="4" id="KW-0964">Secreted</keyword>
<dbReference type="InterPro" id="IPR029062">
    <property type="entry name" value="Class_I_gatase-like"/>
</dbReference>
<dbReference type="EC" id="3.4.19.9" evidence="3 7"/>